<keyword evidence="2" id="KW-1185">Reference proteome</keyword>
<sequence>MVRHSQAVHVAEEASRKPYMLEHLHLESEIEELKRRLLEKNPLQLKDLPVTDAVGNENIEVKAKFPQLQDELWRKDHVPNSEKYQVSQKPLQLNDMPATDAVNKENSDMKAKVFQLQDEHRVSDSEKYQLSQKPLQLNDNPVTDAVSKENLEMKAKILQLQDELRRKDRVSDSEKYQLSQKQLEVAELQSILEKVHIDVVRKNEDTAAMEKEMEKLHRQVTTLSSRLDILDIVDAQKEVLYSKKQDQNSGTTFSQHDFNDLKKDIMETEGSWFSEDYNNLSEKLETARRMYLAAILAAREKPGEESIALVAELRLQLQGFLLHSDLIPPRPDHLVSQTLAFPFV</sequence>
<dbReference type="Proteomes" id="UP001162992">
    <property type="component" value="Chromosome 1"/>
</dbReference>
<dbReference type="EMBL" id="CM055092">
    <property type="protein sequence ID" value="KAJ7567928.1"/>
    <property type="molecule type" value="Genomic_DNA"/>
</dbReference>
<evidence type="ECO:0000313" key="1">
    <source>
        <dbReference type="EMBL" id="KAJ7567928.1"/>
    </source>
</evidence>
<proteinExistence type="predicted"/>
<organism evidence="1 2">
    <name type="scientific">Diphasiastrum complanatum</name>
    <name type="common">Issler's clubmoss</name>
    <name type="synonym">Lycopodium complanatum</name>
    <dbReference type="NCBI Taxonomy" id="34168"/>
    <lineage>
        <taxon>Eukaryota</taxon>
        <taxon>Viridiplantae</taxon>
        <taxon>Streptophyta</taxon>
        <taxon>Embryophyta</taxon>
        <taxon>Tracheophyta</taxon>
        <taxon>Lycopodiopsida</taxon>
        <taxon>Lycopodiales</taxon>
        <taxon>Lycopodiaceae</taxon>
        <taxon>Lycopodioideae</taxon>
        <taxon>Diphasiastrum</taxon>
    </lineage>
</organism>
<name>A0ACC2ENC3_DIPCM</name>
<comment type="caution">
    <text evidence="1">The sequence shown here is derived from an EMBL/GenBank/DDBJ whole genome shotgun (WGS) entry which is preliminary data.</text>
</comment>
<protein>
    <submittedName>
        <fullName evidence="1">Uncharacterized protein</fullName>
    </submittedName>
</protein>
<evidence type="ECO:0000313" key="2">
    <source>
        <dbReference type="Proteomes" id="UP001162992"/>
    </source>
</evidence>
<gene>
    <name evidence="1" type="ORF">O6H91_01G012300</name>
</gene>
<reference evidence="2" key="1">
    <citation type="journal article" date="2024" name="Proc. Natl. Acad. Sci. U.S.A.">
        <title>Extraordinary preservation of gene collinearity over three hundred million years revealed in homosporous lycophytes.</title>
        <authorList>
            <person name="Li C."/>
            <person name="Wickell D."/>
            <person name="Kuo L.Y."/>
            <person name="Chen X."/>
            <person name="Nie B."/>
            <person name="Liao X."/>
            <person name="Peng D."/>
            <person name="Ji J."/>
            <person name="Jenkins J."/>
            <person name="Williams M."/>
            <person name="Shu S."/>
            <person name="Plott C."/>
            <person name="Barry K."/>
            <person name="Rajasekar S."/>
            <person name="Grimwood J."/>
            <person name="Han X."/>
            <person name="Sun S."/>
            <person name="Hou Z."/>
            <person name="He W."/>
            <person name="Dai G."/>
            <person name="Sun C."/>
            <person name="Schmutz J."/>
            <person name="Leebens-Mack J.H."/>
            <person name="Li F.W."/>
            <person name="Wang L."/>
        </authorList>
    </citation>
    <scope>NUCLEOTIDE SEQUENCE [LARGE SCALE GENOMIC DNA]</scope>
    <source>
        <strain evidence="2">cv. PW_Plant_1</strain>
    </source>
</reference>
<accession>A0ACC2ENC3</accession>